<dbReference type="AlphaFoldDB" id="A0A2P2PQ90"/>
<organism evidence="1">
    <name type="scientific">Rhizophora mucronata</name>
    <name type="common">Asiatic mangrove</name>
    <dbReference type="NCBI Taxonomy" id="61149"/>
    <lineage>
        <taxon>Eukaryota</taxon>
        <taxon>Viridiplantae</taxon>
        <taxon>Streptophyta</taxon>
        <taxon>Embryophyta</taxon>
        <taxon>Tracheophyta</taxon>
        <taxon>Spermatophyta</taxon>
        <taxon>Magnoliopsida</taxon>
        <taxon>eudicotyledons</taxon>
        <taxon>Gunneridae</taxon>
        <taxon>Pentapetalae</taxon>
        <taxon>rosids</taxon>
        <taxon>fabids</taxon>
        <taxon>Malpighiales</taxon>
        <taxon>Rhizophoraceae</taxon>
        <taxon>Rhizophora</taxon>
    </lineage>
</organism>
<dbReference type="EMBL" id="GGEC01076410">
    <property type="protein sequence ID" value="MBX56894.1"/>
    <property type="molecule type" value="Transcribed_RNA"/>
</dbReference>
<proteinExistence type="predicted"/>
<protein>
    <submittedName>
        <fullName evidence="1">Uncharacterized protein</fullName>
    </submittedName>
</protein>
<reference evidence="1" key="1">
    <citation type="submission" date="2018-02" db="EMBL/GenBank/DDBJ databases">
        <title>Rhizophora mucronata_Transcriptome.</title>
        <authorList>
            <person name="Meera S.P."/>
            <person name="Sreeshan A."/>
            <person name="Augustine A."/>
        </authorList>
    </citation>
    <scope>NUCLEOTIDE SEQUENCE</scope>
    <source>
        <tissue evidence="1">Leaf</tissue>
    </source>
</reference>
<name>A0A2P2PQ90_RHIMU</name>
<evidence type="ECO:0000313" key="1">
    <source>
        <dbReference type="EMBL" id="MBX56894.1"/>
    </source>
</evidence>
<sequence>MSMLHSCHALSAFTVRHGAFYLCLIFYPC</sequence>
<accession>A0A2P2PQ90</accession>